<evidence type="ECO:0000313" key="11">
    <source>
        <dbReference type="Proteomes" id="UP000002035"/>
    </source>
</evidence>
<dbReference type="Pfam" id="PF06090">
    <property type="entry name" value="Ins_P5_2-kin"/>
    <property type="match status" value="2"/>
</dbReference>
<evidence type="ECO:0000313" key="10">
    <source>
        <dbReference type="EMBL" id="EEQ32451.1"/>
    </source>
</evidence>
<evidence type="ECO:0000256" key="7">
    <source>
        <dbReference type="ARBA" id="ARBA00022777"/>
    </source>
</evidence>
<gene>
    <name evidence="10" type="ORF">MCYG_05270</name>
</gene>
<dbReference type="GO" id="GO:0032958">
    <property type="term" value="P:inositol phosphate biosynthetic process"/>
    <property type="evidence" value="ECO:0007669"/>
    <property type="project" value="TreeGrafter"/>
</dbReference>
<sequence>MLLAGIVRVSGEPVPASTPMLELLAGVKLTYLAEGAANIVYRISLPSQPDASDGSHARGLTQSAYAGKLLRLRKKITSGTPYAEITRKFNSQIRSLFRDDELVCQDLIRLPAGLAASCNEKLKDDEAHNRRPRKRCGVYLCTDEPFGLLVRDMTTAPGSGATLWEFKPKWLTQSPSAPANARRCRTCALREKRNFEASQGPAKGGPEHHHKKSFCPFKLASNNLEDVLSAITAISNSPDAQRVATFMHRNPTLLKLRDKQRQMNAVGLPGIHASAEERAISMTLRDCTMFVKVPHKHDEPFELRLGDLDFKSEDGGKLQYWQDIETELIEGGWYLGTHRGQQNSECAVCH</sequence>
<dbReference type="PANTHER" id="PTHR14456:SF2">
    <property type="entry name" value="INOSITOL-PENTAKISPHOSPHATE 2-KINASE"/>
    <property type="match status" value="1"/>
</dbReference>
<dbReference type="EC" id="2.7.1.158" evidence="3 9"/>
<evidence type="ECO:0000256" key="1">
    <source>
        <dbReference type="ARBA" id="ARBA00003979"/>
    </source>
</evidence>
<dbReference type="EMBL" id="DS995705">
    <property type="protein sequence ID" value="EEQ32451.1"/>
    <property type="molecule type" value="Genomic_DNA"/>
</dbReference>
<dbReference type="AlphaFoldDB" id="C5FRE8"/>
<dbReference type="PANTHER" id="PTHR14456">
    <property type="entry name" value="INOSITOL POLYPHOSPHATE KINASE 1"/>
    <property type="match status" value="1"/>
</dbReference>
<evidence type="ECO:0000256" key="3">
    <source>
        <dbReference type="ARBA" id="ARBA00012023"/>
    </source>
</evidence>
<evidence type="ECO:0000256" key="5">
    <source>
        <dbReference type="ARBA" id="ARBA00022679"/>
    </source>
</evidence>
<dbReference type="STRING" id="554155.C5FRE8"/>
<comment type="catalytic activity">
    <reaction evidence="9">
        <text>1D-myo-inositol 1,3,4,5,6-pentakisphosphate + ATP = 1D-myo-inositol hexakisphosphate + ADP + H(+)</text>
        <dbReference type="Rhea" id="RHEA:20313"/>
        <dbReference type="ChEBI" id="CHEBI:15378"/>
        <dbReference type="ChEBI" id="CHEBI:30616"/>
        <dbReference type="ChEBI" id="CHEBI:57733"/>
        <dbReference type="ChEBI" id="CHEBI:58130"/>
        <dbReference type="ChEBI" id="CHEBI:456216"/>
        <dbReference type="EC" id="2.7.1.158"/>
    </reaction>
</comment>
<protein>
    <recommendedName>
        <fullName evidence="4 9">Inositol-pentakisphosphate 2-kinase</fullName>
        <ecNumber evidence="3 9">2.7.1.158</ecNumber>
    </recommendedName>
</protein>
<keyword evidence="8 9" id="KW-0067">ATP-binding</keyword>
<keyword evidence="7 9" id="KW-0418">Kinase</keyword>
<evidence type="ECO:0000256" key="6">
    <source>
        <dbReference type="ARBA" id="ARBA00022741"/>
    </source>
</evidence>
<comment type="similarity">
    <text evidence="2">Belongs to the IPK1 type 1 family.</text>
</comment>
<dbReference type="eggNOG" id="ENOG502S7VH">
    <property type="taxonomic scope" value="Eukaryota"/>
</dbReference>
<reference evidence="11" key="1">
    <citation type="journal article" date="2012" name="MBio">
        <title>Comparative genome analysis of Trichophyton rubrum and related dermatophytes reveals candidate genes involved in infection.</title>
        <authorList>
            <person name="Martinez D.A."/>
            <person name="Oliver B.G."/>
            <person name="Graeser Y."/>
            <person name="Goldberg J.M."/>
            <person name="Li W."/>
            <person name="Martinez-Rossi N.M."/>
            <person name="Monod M."/>
            <person name="Shelest E."/>
            <person name="Barton R.C."/>
            <person name="Birch E."/>
            <person name="Brakhage A.A."/>
            <person name="Chen Z."/>
            <person name="Gurr S.J."/>
            <person name="Heiman D."/>
            <person name="Heitman J."/>
            <person name="Kosti I."/>
            <person name="Rossi A."/>
            <person name="Saif S."/>
            <person name="Samalova M."/>
            <person name="Saunders C.W."/>
            <person name="Shea T."/>
            <person name="Summerbell R.C."/>
            <person name="Xu J."/>
            <person name="Young S."/>
            <person name="Zeng Q."/>
            <person name="Birren B.W."/>
            <person name="Cuomo C.A."/>
            <person name="White T.C."/>
        </authorList>
    </citation>
    <scope>NUCLEOTIDE SEQUENCE [LARGE SCALE GENOMIC DNA]</scope>
    <source>
        <strain evidence="11">ATCC MYA-4605 / CBS 113480</strain>
    </source>
</reference>
<accession>C5FRE8</accession>
<proteinExistence type="inferred from homology"/>
<evidence type="ECO:0000256" key="8">
    <source>
        <dbReference type="ARBA" id="ARBA00022840"/>
    </source>
</evidence>
<dbReference type="HOGENOM" id="CLU_031304_0_0_1"/>
<dbReference type="RefSeq" id="XP_002845401.1">
    <property type="nucleotide sequence ID" value="XM_002845355.1"/>
</dbReference>
<dbReference type="OMA" id="DCTMFIR"/>
<keyword evidence="5 9" id="KW-0808">Transferase</keyword>
<keyword evidence="11" id="KW-1185">Reference proteome</keyword>
<dbReference type="GO" id="GO:0005524">
    <property type="term" value="F:ATP binding"/>
    <property type="evidence" value="ECO:0007669"/>
    <property type="project" value="UniProtKB-KW"/>
</dbReference>
<dbReference type="InterPro" id="IPR009286">
    <property type="entry name" value="Ins_P5_2-kin"/>
</dbReference>
<dbReference type="VEuPathDB" id="FungiDB:MCYG_05270"/>
<comment type="function">
    <text evidence="9">Phosphorylates Ins(1,3,4,5,6)P5 at position 2 to form Ins(1,2,3,4,5,6)P6 (InsP6 or phytate).</text>
</comment>
<evidence type="ECO:0000256" key="9">
    <source>
        <dbReference type="RuleBase" id="RU364126"/>
    </source>
</evidence>
<dbReference type="GO" id="GO:0035299">
    <property type="term" value="F:inositol-1,3,4,5,6-pentakisphosphate 2-kinase activity"/>
    <property type="evidence" value="ECO:0007669"/>
    <property type="project" value="UniProtKB-EC"/>
</dbReference>
<organism evidence="10 11">
    <name type="scientific">Arthroderma otae (strain ATCC MYA-4605 / CBS 113480)</name>
    <name type="common">Microsporum canis</name>
    <dbReference type="NCBI Taxonomy" id="554155"/>
    <lineage>
        <taxon>Eukaryota</taxon>
        <taxon>Fungi</taxon>
        <taxon>Dikarya</taxon>
        <taxon>Ascomycota</taxon>
        <taxon>Pezizomycotina</taxon>
        <taxon>Eurotiomycetes</taxon>
        <taxon>Eurotiomycetidae</taxon>
        <taxon>Onygenales</taxon>
        <taxon>Arthrodermataceae</taxon>
        <taxon>Microsporum</taxon>
    </lineage>
</organism>
<comment type="function">
    <text evidence="1">Has kinase activity and phosphorylates inositol-1,3,4,5,6-pentakisphosphate (Ins(1,3,4,5,6)P5) to produce 1,2,3,4,5,6-hexakisphosphate (InsP6), also known as phytate.</text>
</comment>
<dbReference type="Proteomes" id="UP000002035">
    <property type="component" value="Unassembled WGS sequence"/>
</dbReference>
<dbReference type="GO" id="GO:0005634">
    <property type="term" value="C:nucleus"/>
    <property type="evidence" value="ECO:0007669"/>
    <property type="project" value="TreeGrafter"/>
</dbReference>
<evidence type="ECO:0000256" key="2">
    <source>
        <dbReference type="ARBA" id="ARBA00008305"/>
    </source>
</evidence>
<dbReference type="GeneID" id="9228527"/>
<comment type="domain">
    <text evidence="9">The EXKPK motif is conserved in inositol-pentakisphosphate 2-kinases of both family 1 and 2.</text>
</comment>
<dbReference type="OrthoDB" id="272370at2759"/>
<keyword evidence="6 9" id="KW-0547">Nucleotide-binding</keyword>
<name>C5FRE8_ARTOC</name>
<evidence type="ECO:0000256" key="4">
    <source>
        <dbReference type="ARBA" id="ARBA00014846"/>
    </source>
</evidence>